<evidence type="ECO:0000313" key="8">
    <source>
        <dbReference type="Proteomes" id="UP000608530"/>
    </source>
</evidence>
<dbReference type="Pfam" id="PF00389">
    <property type="entry name" value="2-Hacid_dh"/>
    <property type="match status" value="1"/>
</dbReference>
<gene>
    <name evidence="7" type="ORF">JD276_03485</name>
</gene>
<dbReference type="CDD" id="cd05299">
    <property type="entry name" value="CtBP_dh"/>
    <property type="match status" value="1"/>
</dbReference>
<dbReference type="Proteomes" id="UP000608530">
    <property type="component" value="Unassembled WGS sequence"/>
</dbReference>
<dbReference type="EMBL" id="JAEHOH010000003">
    <property type="protein sequence ID" value="MBK0418092.1"/>
    <property type="molecule type" value="Genomic_DNA"/>
</dbReference>
<feature type="domain" description="D-isomer specific 2-hydroxyacid dehydrogenase NAD-binding" evidence="6">
    <location>
        <begin position="110"/>
        <end position="286"/>
    </location>
</feature>
<dbReference type="InterPro" id="IPR006139">
    <property type="entry name" value="D-isomer_2_OHA_DH_cat_dom"/>
</dbReference>
<dbReference type="SUPFAM" id="SSF51735">
    <property type="entry name" value="NAD(P)-binding Rossmann-fold domains"/>
    <property type="match status" value="1"/>
</dbReference>
<dbReference type="GO" id="GO:0016616">
    <property type="term" value="F:oxidoreductase activity, acting on the CH-OH group of donors, NAD or NADP as acceptor"/>
    <property type="evidence" value="ECO:0007669"/>
    <property type="project" value="InterPro"/>
</dbReference>
<dbReference type="Gene3D" id="3.40.50.720">
    <property type="entry name" value="NAD(P)-binding Rossmann-like Domain"/>
    <property type="match status" value="2"/>
</dbReference>
<dbReference type="RefSeq" id="WP_200113952.1">
    <property type="nucleotide sequence ID" value="NZ_JAEHOH010000003.1"/>
</dbReference>
<keyword evidence="2 4" id="KW-0560">Oxidoreductase</keyword>
<evidence type="ECO:0000313" key="7">
    <source>
        <dbReference type="EMBL" id="MBK0418092.1"/>
    </source>
</evidence>
<keyword evidence="3" id="KW-0520">NAD</keyword>
<comment type="similarity">
    <text evidence="1 4">Belongs to the D-isomer specific 2-hydroxyacid dehydrogenase family.</text>
</comment>
<comment type="caution">
    <text evidence="7">The sequence shown here is derived from an EMBL/GenBank/DDBJ whole genome shotgun (WGS) entry which is preliminary data.</text>
</comment>
<evidence type="ECO:0000256" key="3">
    <source>
        <dbReference type="ARBA" id="ARBA00023027"/>
    </source>
</evidence>
<dbReference type="AlphaFoldDB" id="A0A934Q766"/>
<reference evidence="7" key="1">
    <citation type="submission" date="2020-12" db="EMBL/GenBank/DDBJ databases">
        <title>Leucobacter sp. CAS1, isolated from Chromium sludge.</title>
        <authorList>
            <person name="Xu Z."/>
        </authorList>
    </citation>
    <scope>NUCLEOTIDE SEQUENCE</scope>
    <source>
        <strain evidence="7">CSA1</strain>
    </source>
</reference>
<dbReference type="InterPro" id="IPR050418">
    <property type="entry name" value="D-iso_2-hydroxyacid_DH_PdxB"/>
</dbReference>
<sequence length="318" mass="33978">MTPRIVVTDHAFATTRYEQEAARSVGAAFAEYAAATEDETIAAVAGADVAFVNFAPMTRRVLQTMQPGSTVIRYGIGVDNVDLPAAEERGVRVANVPDYGIETVADHAAASLLSLARRVPFYDRAIRDDGWSTPTGLGPVRSLRQHTVGLLGFGRIARSVHKRVSAFGAKTIAYDPFCPDEAFAEAGIERVTLDELARRATALSLHAPLTPETENVVDAAFLARMPEASIIVNTARGGLIDEEALAAALDSGRLAGALLDVTRPEPVPADSPLRDAARLLFTPHAAFYDEESLDNLQRLASEEAVRALSGATLRCRVA</sequence>
<name>A0A934Q766_9MICO</name>
<feature type="domain" description="D-isomer specific 2-hydroxyacid dehydrogenase catalytic" evidence="5">
    <location>
        <begin position="18"/>
        <end position="317"/>
    </location>
</feature>
<evidence type="ECO:0000256" key="1">
    <source>
        <dbReference type="ARBA" id="ARBA00005854"/>
    </source>
</evidence>
<dbReference type="InterPro" id="IPR006140">
    <property type="entry name" value="D-isomer_DH_NAD-bd"/>
</dbReference>
<organism evidence="7 8">
    <name type="scientific">Leucobacter chromiisoli</name>
    <dbReference type="NCBI Taxonomy" id="2796471"/>
    <lineage>
        <taxon>Bacteria</taxon>
        <taxon>Bacillati</taxon>
        <taxon>Actinomycetota</taxon>
        <taxon>Actinomycetes</taxon>
        <taxon>Micrococcales</taxon>
        <taxon>Microbacteriaceae</taxon>
        <taxon>Leucobacter</taxon>
    </lineage>
</organism>
<protein>
    <submittedName>
        <fullName evidence="7">C-terminal binding protein</fullName>
    </submittedName>
</protein>
<dbReference type="PANTHER" id="PTHR43761:SF1">
    <property type="entry name" value="D-ISOMER SPECIFIC 2-HYDROXYACID DEHYDROGENASE CATALYTIC DOMAIN-CONTAINING PROTEIN-RELATED"/>
    <property type="match status" value="1"/>
</dbReference>
<dbReference type="InterPro" id="IPR043322">
    <property type="entry name" value="CtBP"/>
</dbReference>
<evidence type="ECO:0000256" key="4">
    <source>
        <dbReference type="RuleBase" id="RU003719"/>
    </source>
</evidence>
<evidence type="ECO:0000256" key="2">
    <source>
        <dbReference type="ARBA" id="ARBA00023002"/>
    </source>
</evidence>
<evidence type="ECO:0000259" key="6">
    <source>
        <dbReference type="Pfam" id="PF02826"/>
    </source>
</evidence>
<evidence type="ECO:0000259" key="5">
    <source>
        <dbReference type="Pfam" id="PF00389"/>
    </source>
</evidence>
<accession>A0A934Q766</accession>
<proteinExistence type="inferred from homology"/>
<dbReference type="PANTHER" id="PTHR43761">
    <property type="entry name" value="D-ISOMER SPECIFIC 2-HYDROXYACID DEHYDROGENASE FAMILY PROTEIN (AFU_ORTHOLOGUE AFUA_1G13630)"/>
    <property type="match status" value="1"/>
</dbReference>
<dbReference type="InterPro" id="IPR036291">
    <property type="entry name" value="NAD(P)-bd_dom_sf"/>
</dbReference>
<dbReference type="GO" id="GO:0003714">
    <property type="term" value="F:transcription corepressor activity"/>
    <property type="evidence" value="ECO:0007669"/>
    <property type="project" value="InterPro"/>
</dbReference>
<dbReference type="GO" id="GO:0051287">
    <property type="term" value="F:NAD binding"/>
    <property type="evidence" value="ECO:0007669"/>
    <property type="project" value="InterPro"/>
</dbReference>
<dbReference type="Pfam" id="PF02826">
    <property type="entry name" value="2-Hacid_dh_C"/>
    <property type="match status" value="1"/>
</dbReference>
<keyword evidence="8" id="KW-1185">Reference proteome</keyword>
<dbReference type="SUPFAM" id="SSF52283">
    <property type="entry name" value="Formate/glycerate dehydrogenase catalytic domain-like"/>
    <property type="match status" value="1"/>
</dbReference>